<dbReference type="Proteomes" id="UP000184694">
    <property type="component" value="Unassembled WGS sequence"/>
</dbReference>
<accession>A0A1N6I1V0</accession>
<protein>
    <submittedName>
        <fullName evidence="2">Uncharacterized protein</fullName>
    </submittedName>
</protein>
<dbReference type="STRING" id="1121457.SAMN02745161_2350"/>
<reference evidence="3" key="1">
    <citation type="submission" date="2016-11" db="EMBL/GenBank/DDBJ databases">
        <authorList>
            <person name="Varghese N."/>
            <person name="Submissions S."/>
        </authorList>
    </citation>
    <scope>NUCLEOTIDE SEQUENCE [LARGE SCALE GENOMIC DNA]</scope>
    <source>
        <strain evidence="3">DSM 17456</strain>
    </source>
</reference>
<feature type="region of interest" description="Disordered" evidence="1">
    <location>
        <begin position="151"/>
        <end position="171"/>
    </location>
</feature>
<keyword evidence="3" id="KW-1185">Reference proteome</keyword>
<dbReference type="EMBL" id="FSRG01000006">
    <property type="protein sequence ID" value="SIO26020.1"/>
    <property type="molecule type" value="Genomic_DNA"/>
</dbReference>
<dbReference type="OrthoDB" id="5526813at2"/>
<evidence type="ECO:0000256" key="1">
    <source>
        <dbReference type="SAM" id="MobiDB-lite"/>
    </source>
</evidence>
<feature type="compositionally biased region" description="Polar residues" evidence="1">
    <location>
        <begin position="185"/>
        <end position="194"/>
    </location>
</feature>
<evidence type="ECO:0000313" key="2">
    <source>
        <dbReference type="EMBL" id="SIO26020.1"/>
    </source>
</evidence>
<feature type="region of interest" description="Disordered" evidence="1">
    <location>
        <begin position="185"/>
        <end position="253"/>
    </location>
</feature>
<organism evidence="2 3">
    <name type="scientific">Halodesulfovibrio marinisediminis DSM 17456</name>
    <dbReference type="NCBI Taxonomy" id="1121457"/>
    <lineage>
        <taxon>Bacteria</taxon>
        <taxon>Pseudomonadati</taxon>
        <taxon>Thermodesulfobacteriota</taxon>
        <taxon>Desulfovibrionia</taxon>
        <taxon>Desulfovibrionales</taxon>
        <taxon>Desulfovibrionaceae</taxon>
        <taxon>Halodesulfovibrio</taxon>
    </lineage>
</organism>
<dbReference type="RefSeq" id="WP_074217129.1">
    <property type="nucleotide sequence ID" value="NZ_FSRG01000006.1"/>
</dbReference>
<gene>
    <name evidence="2" type="ORF">SAMN02745161_2350</name>
</gene>
<dbReference type="AlphaFoldDB" id="A0A1N6I1V0"/>
<evidence type="ECO:0000313" key="3">
    <source>
        <dbReference type="Proteomes" id="UP000184694"/>
    </source>
</evidence>
<feature type="compositionally biased region" description="Basic and acidic residues" evidence="1">
    <location>
        <begin position="156"/>
        <end position="168"/>
    </location>
</feature>
<feature type="compositionally biased region" description="Polar residues" evidence="1">
    <location>
        <begin position="204"/>
        <end position="216"/>
    </location>
</feature>
<sequence>MGKKRYRKISVCIWNDAKFLALSHEAKLVLFFMLTHPDLTQLGALRATVPGLACELGMELDAFGKAFEQVLQQGIVEYDGKLLFWFPNFLKHNLPESPNVVKSWHYGYCKLPESPLRTEILLGVRALVATLTQGFQEAFTGTFAEELAGALPNQRTESREQEEEKRVGDSPACLCSASPCASFSTVSHDGSNADSPHYAPSVLNEASPQNNHNSFQPPDILNRSREDDPLAGMQGAGPLPVGDKPDGGNRAAGKENVIGIKNNAQAEGRVPCPYEKIQQAYNRICIRLPRCREVTPQRKVILKSLWSSGLERKNLAWWESYFCMVHESTFLAGENDRGWTANFDWVVKPANVIKVEEGNYLPKQKKTQKRTMTSCVNATNRAVYESMMQQGEVHGLE</sequence>
<proteinExistence type="predicted"/>
<name>A0A1N6I1V0_9BACT</name>